<gene>
    <name evidence="2" type="ORF">HNQ99_001985</name>
</gene>
<comment type="caution">
    <text evidence="2">The sequence shown here is derived from an EMBL/GenBank/DDBJ whole genome shotgun (WGS) entry which is preliminary data.</text>
</comment>
<proteinExistence type="predicted"/>
<feature type="compositionally biased region" description="Basic and acidic residues" evidence="1">
    <location>
        <begin position="15"/>
        <end position="33"/>
    </location>
</feature>
<organism evidence="2 3">
    <name type="scientific">Rhizorhapis suberifaciens</name>
    <name type="common">corky root of lettuce</name>
    <dbReference type="NCBI Taxonomy" id="13656"/>
    <lineage>
        <taxon>Bacteria</taxon>
        <taxon>Pseudomonadati</taxon>
        <taxon>Pseudomonadota</taxon>
        <taxon>Alphaproteobacteria</taxon>
        <taxon>Sphingomonadales</taxon>
        <taxon>Sphingomonadaceae</taxon>
        <taxon>Rhizorhapis</taxon>
    </lineage>
</organism>
<dbReference type="Proteomes" id="UP000575068">
    <property type="component" value="Unassembled WGS sequence"/>
</dbReference>
<dbReference type="AlphaFoldDB" id="A0A840HTX1"/>
<evidence type="ECO:0000256" key="1">
    <source>
        <dbReference type="SAM" id="MobiDB-lite"/>
    </source>
</evidence>
<feature type="region of interest" description="Disordered" evidence="1">
    <location>
        <begin position="1"/>
        <end position="63"/>
    </location>
</feature>
<reference evidence="2 3" key="1">
    <citation type="submission" date="2020-08" db="EMBL/GenBank/DDBJ databases">
        <title>Genomic Encyclopedia of Type Strains, Phase IV (KMG-IV): sequencing the most valuable type-strain genomes for metagenomic binning, comparative biology and taxonomic classification.</title>
        <authorList>
            <person name="Goeker M."/>
        </authorList>
    </citation>
    <scope>NUCLEOTIDE SEQUENCE [LARGE SCALE GENOMIC DNA]</scope>
    <source>
        <strain evidence="2 3">DSM 7465</strain>
    </source>
</reference>
<name>A0A840HTX1_9SPHN</name>
<accession>A0A840HTX1</accession>
<evidence type="ECO:0000313" key="3">
    <source>
        <dbReference type="Proteomes" id="UP000575068"/>
    </source>
</evidence>
<evidence type="ECO:0000313" key="2">
    <source>
        <dbReference type="EMBL" id="MBB4641672.1"/>
    </source>
</evidence>
<dbReference type="EMBL" id="JACHOV010000007">
    <property type="protein sequence ID" value="MBB4641672.1"/>
    <property type="molecule type" value="Genomic_DNA"/>
</dbReference>
<protein>
    <submittedName>
        <fullName evidence="2">Uncharacterized protein</fullName>
    </submittedName>
</protein>
<keyword evidence="3" id="KW-1185">Reference proteome</keyword>
<sequence>MAIKDSDRRKKQRPQNREVENENMRRPDKEGEPPRPSTEPAGAKESARSDDLLNDAGSGEPLR</sequence>